<accession>A0A9P5YXK7</accession>
<name>A0A9P5YXK7_9AGAR</name>
<dbReference type="EMBL" id="MU155274">
    <property type="protein sequence ID" value="KAF9477011.1"/>
    <property type="molecule type" value="Genomic_DNA"/>
</dbReference>
<proteinExistence type="predicted"/>
<dbReference type="AlphaFoldDB" id="A0A9P5YXK7"/>
<sequence>MFIRHFRDGKTNKATEATEQLAHWDYYLVRLLNVFASIFEAKSWDRGDAILREMYCAAYPMIMKVIAKDFSYLTGKGTVCENGRVVVAKMIGSFAIDPNMKRYGNFMLFLCIQIVLMSPNFPTSSSMYGKNTLKVLLQCWLFIPFSHPSRDAALYPVFAMFDLQTNVRKAEDVVAPADYLQITFKEFRISMFVSQVKENLKKSKSLGMSLDKELCVIALFVQAKEPVFRALTESEMHKNVALAMRRQLKQSNAEDTNEVLYTGGSFLQRMLIETDSEKKMQLFTELLSKTCLIDLAAAAIMLSNSTGSEKLGEPFYEILEMILHSVKCKNDGG</sequence>
<keyword evidence="2" id="KW-1185">Reference proteome</keyword>
<evidence type="ECO:0000313" key="2">
    <source>
        <dbReference type="Proteomes" id="UP000807469"/>
    </source>
</evidence>
<organism evidence="1 2">
    <name type="scientific">Pholiota conissans</name>
    <dbReference type="NCBI Taxonomy" id="109636"/>
    <lineage>
        <taxon>Eukaryota</taxon>
        <taxon>Fungi</taxon>
        <taxon>Dikarya</taxon>
        <taxon>Basidiomycota</taxon>
        <taxon>Agaricomycotina</taxon>
        <taxon>Agaricomycetes</taxon>
        <taxon>Agaricomycetidae</taxon>
        <taxon>Agaricales</taxon>
        <taxon>Agaricineae</taxon>
        <taxon>Strophariaceae</taxon>
        <taxon>Pholiota</taxon>
    </lineage>
</organism>
<dbReference type="Proteomes" id="UP000807469">
    <property type="component" value="Unassembled WGS sequence"/>
</dbReference>
<comment type="caution">
    <text evidence="1">The sequence shown here is derived from an EMBL/GenBank/DDBJ whole genome shotgun (WGS) entry which is preliminary data.</text>
</comment>
<protein>
    <submittedName>
        <fullName evidence="1">Uncharacterized protein</fullName>
    </submittedName>
</protein>
<gene>
    <name evidence="1" type="ORF">BDN70DRAFT_934553</name>
</gene>
<evidence type="ECO:0000313" key="1">
    <source>
        <dbReference type="EMBL" id="KAF9477011.1"/>
    </source>
</evidence>
<dbReference type="OrthoDB" id="2945538at2759"/>
<reference evidence="1" key="1">
    <citation type="submission" date="2020-11" db="EMBL/GenBank/DDBJ databases">
        <authorList>
            <consortium name="DOE Joint Genome Institute"/>
            <person name="Ahrendt S."/>
            <person name="Riley R."/>
            <person name="Andreopoulos W."/>
            <person name="Labutti K."/>
            <person name="Pangilinan J."/>
            <person name="Ruiz-Duenas F.J."/>
            <person name="Barrasa J.M."/>
            <person name="Sanchez-Garcia M."/>
            <person name="Camarero S."/>
            <person name="Miyauchi S."/>
            <person name="Serrano A."/>
            <person name="Linde D."/>
            <person name="Babiker R."/>
            <person name="Drula E."/>
            <person name="Ayuso-Fernandez I."/>
            <person name="Pacheco R."/>
            <person name="Padilla G."/>
            <person name="Ferreira P."/>
            <person name="Barriuso J."/>
            <person name="Kellner H."/>
            <person name="Castanera R."/>
            <person name="Alfaro M."/>
            <person name="Ramirez L."/>
            <person name="Pisabarro A.G."/>
            <person name="Kuo A."/>
            <person name="Tritt A."/>
            <person name="Lipzen A."/>
            <person name="He G."/>
            <person name="Yan M."/>
            <person name="Ng V."/>
            <person name="Cullen D."/>
            <person name="Martin F."/>
            <person name="Rosso M.-N."/>
            <person name="Henrissat B."/>
            <person name="Hibbett D."/>
            <person name="Martinez A.T."/>
            <person name="Grigoriev I.V."/>
        </authorList>
    </citation>
    <scope>NUCLEOTIDE SEQUENCE</scope>
    <source>
        <strain evidence="1">CIRM-BRFM 674</strain>
    </source>
</reference>